<name>C5HLB5_9BACT</name>
<evidence type="ECO:0000313" key="1">
    <source>
        <dbReference type="EMBL" id="ACS15393.1"/>
    </source>
</evidence>
<reference evidence="1" key="1">
    <citation type="journal article" date="2010" name="FEMS Microbiol. Ecol.">
        <title>Novel lipolytic genes from the microbial metagenomic library of the South China Sea marine sediment.</title>
        <authorList>
            <person name="Hu Y."/>
            <person name="Fu C."/>
            <person name="Huang Y."/>
            <person name="Yin Y."/>
            <person name="Cheng G."/>
            <person name="Lei F."/>
            <person name="Lu N."/>
            <person name="Li J."/>
            <person name="Ashforth E.J."/>
            <person name="Zhang L."/>
            <person name="Zhu B."/>
        </authorList>
    </citation>
    <scope>NUCLEOTIDE SEQUENCE</scope>
</reference>
<organism evidence="1">
    <name type="scientific">uncultured bacterium FLS12</name>
    <dbReference type="NCBI Taxonomy" id="651659"/>
    <lineage>
        <taxon>Bacteria</taxon>
        <taxon>environmental samples</taxon>
    </lineage>
</organism>
<accession>C5HLB5</accession>
<protein>
    <submittedName>
        <fullName evidence="1">Myosin heavy chain</fullName>
    </submittedName>
</protein>
<dbReference type="AlphaFoldDB" id="C5HLB5"/>
<dbReference type="EMBL" id="FJ483464">
    <property type="protein sequence ID" value="ACS15393.1"/>
    <property type="molecule type" value="Genomic_DNA"/>
</dbReference>
<sequence>MLSLISVKCPHCGARGQIMVPPIGSIIVGPCPECHELVVIFNGAVLPLDKEIMVRGDEEQRCNHLMQALATYLEARIAQVVDELTHTDDDEETVGREVGEPELEDMAEPELALVEAPEDTITEDELNQFINVDLKLLDNPDYFKAIFD</sequence>
<proteinExistence type="predicted"/>